<dbReference type="Proteomes" id="UP000006352">
    <property type="component" value="Unassembled WGS sequence"/>
</dbReference>
<name>J7SCH0_9APHY</name>
<evidence type="ECO:0000313" key="2">
    <source>
        <dbReference type="Proteomes" id="UP000006352"/>
    </source>
</evidence>
<dbReference type="HOGENOM" id="CLU_222220_0_0_1"/>
<evidence type="ECO:0000313" key="1">
    <source>
        <dbReference type="EMBL" id="CCM07151.1"/>
    </source>
</evidence>
<accession>J7SCH0</accession>
<reference evidence="1 2" key="1">
    <citation type="journal article" date="2012" name="Appl. Environ. Microbiol.">
        <title>Short-read sequencing for genomic analysis of the brown rot fungus Fibroporia radiculosa.</title>
        <authorList>
            <person name="Tang J.D."/>
            <person name="Perkins A.D."/>
            <person name="Sonstegard T.S."/>
            <person name="Schroeder S.G."/>
            <person name="Burgess S.C."/>
            <person name="Diehl S.V."/>
        </authorList>
    </citation>
    <scope>NUCLEOTIDE SEQUENCE [LARGE SCALE GENOMIC DNA]</scope>
    <source>
        <strain evidence="1 2">TFFH 294</strain>
    </source>
</reference>
<sequence>MCSSPLTHGWFGRSNMV</sequence>
<dbReference type="InParanoid" id="J7SCH0"/>
<dbReference type="AlphaFoldDB" id="J7SCH0"/>
<protein>
    <submittedName>
        <fullName evidence="1">Uncharacterized protein</fullName>
    </submittedName>
</protein>
<keyword evidence="2" id="KW-1185">Reference proteome</keyword>
<proteinExistence type="predicted"/>
<gene>
    <name evidence="1" type="ORF">FIBRA_09489</name>
</gene>
<dbReference type="EMBL" id="HE797673">
    <property type="protein sequence ID" value="CCM07151.1"/>
    <property type="molecule type" value="Genomic_DNA"/>
</dbReference>
<organism evidence="1 2">
    <name type="scientific">Fibroporia radiculosa</name>
    <dbReference type="NCBI Taxonomy" id="599839"/>
    <lineage>
        <taxon>Eukaryota</taxon>
        <taxon>Fungi</taxon>
        <taxon>Dikarya</taxon>
        <taxon>Basidiomycota</taxon>
        <taxon>Agaricomycotina</taxon>
        <taxon>Agaricomycetes</taxon>
        <taxon>Polyporales</taxon>
        <taxon>Fibroporiaceae</taxon>
        <taxon>Fibroporia</taxon>
    </lineage>
</organism>